<comment type="subunit">
    <text evidence="4">Interacts with both the nontemplate DNA and the RNA polymerase (RNAP).</text>
</comment>
<keyword evidence="3 4" id="KW-0804">Transcription</keyword>
<evidence type="ECO:0000259" key="5">
    <source>
        <dbReference type="SMART" id="SM00738"/>
    </source>
</evidence>
<dbReference type="PANTHER" id="PTHR30265">
    <property type="entry name" value="RHO-INTERACTING TRANSCRIPTION TERMINATION FACTOR NUSG"/>
    <property type="match status" value="1"/>
</dbReference>
<evidence type="ECO:0000256" key="4">
    <source>
        <dbReference type="HAMAP-Rule" id="MF_00951"/>
    </source>
</evidence>
<evidence type="ECO:0000256" key="1">
    <source>
        <dbReference type="ARBA" id="ARBA00022814"/>
    </source>
</evidence>
<dbReference type="AlphaFoldDB" id="A0AA47KJM3"/>
<dbReference type="NCBIfam" id="TIGR01955">
    <property type="entry name" value="RfaH"/>
    <property type="match status" value="1"/>
</dbReference>
<dbReference type="NCBIfam" id="NF006534">
    <property type="entry name" value="PRK09014.1"/>
    <property type="match status" value="1"/>
</dbReference>
<dbReference type="PANTHER" id="PTHR30265:SF7">
    <property type="entry name" value="TRANSCRIPTION ANTITERMINATION PROTEIN RFAH"/>
    <property type="match status" value="1"/>
</dbReference>
<dbReference type="GO" id="GO:0005829">
    <property type="term" value="C:cytosol"/>
    <property type="evidence" value="ECO:0007669"/>
    <property type="project" value="TreeGrafter"/>
</dbReference>
<accession>A0AA47KJM3</accession>
<evidence type="ECO:0000256" key="2">
    <source>
        <dbReference type="ARBA" id="ARBA00023015"/>
    </source>
</evidence>
<dbReference type="CDD" id="cd09892">
    <property type="entry name" value="NGN_SP_RfaH"/>
    <property type="match status" value="1"/>
</dbReference>
<dbReference type="InterPro" id="IPR006645">
    <property type="entry name" value="NGN-like_dom"/>
</dbReference>
<dbReference type="Pfam" id="PF02357">
    <property type="entry name" value="NusG"/>
    <property type="match status" value="1"/>
</dbReference>
<dbReference type="GO" id="GO:0001073">
    <property type="term" value="F:transcription antitermination factor activity, DNA binding"/>
    <property type="evidence" value="ECO:0007669"/>
    <property type="project" value="UniProtKB-UniRule"/>
</dbReference>
<dbReference type="InterPro" id="IPR010215">
    <property type="entry name" value="Transcription_antiterm_RfaH"/>
</dbReference>
<comment type="function">
    <text evidence="4">Enhances distal genes transcription elongation in a specialized subset of operons that encode extracytoplasmic components.</text>
</comment>
<dbReference type="Gene3D" id="3.30.70.940">
    <property type="entry name" value="NusG, N-terminal domain"/>
    <property type="match status" value="1"/>
</dbReference>
<evidence type="ECO:0000313" key="6">
    <source>
        <dbReference type="EMBL" id="WBA08018.1"/>
    </source>
</evidence>
<reference evidence="6" key="1">
    <citation type="submission" date="2022-09" db="EMBL/GenBank/DDBJ databases">
        <authorList>
            <person name="Li Z.-J."/>
        </authorList>
    </citation>
    <scope>NUCLEOTIDE SEQUENCE</scope>
    <source>
        <strain evidence="6">TGB11</strain>
    </source>
</reference>
<feature type="domain" description="NusG-like N-terminal" evidence="5">
    <location>
        <begin position="1"/>
        <end position="100"/>
    </location>
</feature>
<keyword evidence="1 4" id="KW-0889">Transcription antitermination</keyword>
<dbReference type="GO" id="GO:0006354">
    <property type="term" value="P:DNA-templated transcription elongation"/>
    <property type="evidence" value="ECO:0007669"/>
    <property type="project" value="InterPro"/>
</dbReference>
<keyword evidence="4" id="KW-0238">DNA-binding</keyword>
<proteinExistence type="inferred from homology"/>
<organism evidence="6 7">
    <name type="scientific">Salinivibrio kushneri</name>
    <dbReference type="NCBI Taxonomy" id="1908198"/>
    <lineage>
        <taxon>Bacteria</taxon>
        <taxon>Pseudomonadati</taxon>
        <taxon>Pseudomonadota</taxon>
        <taxon>Gammaproteobacteria</taxon>
        <taxon>Vibrionales</taxon>
        <taxon>Vibrionaceae</taxon>
        <taxon>Salinivibrio</taxon>
    </lineage>
</organism>
<dbReference type="Proteomes" id="UP001164748">
    <property type="component" value="Chromosome"/>
</dbReference>
<name>A0AA47KJM3_9GAMM</name>
<dbReference type="InterPro" id="IPR008991">
    <property type="entry name" value="Translation_prot_SH3-like_sf"/>
</dbReference>
<gene>
    <name evidence="4 6" type="primary">rfaH</name>
    <name evidence="6" type="ORF">N8M53_09290</name>
</gene>
<evidence type="ECO:0000313" key="7">
    <source>
        <dbReference type="Proteomes" id="UP001164748"/>
    </source>
</evidence>
<dbReference type="GO" id="GO:0003677">
    <property type="term" value="F:DNA binding"/>
    <property type="evidence" value="ECO:0007669"/>
    <property type="project" value="UniProtKB-UniRule"/>
</dbReference>
<dbReference type="InterPro" id="IPR043425">
    <property type="entry name" value="NusG-like"/>
</dbReference>
<keyword evidence="2 4" id="KW-0805">Transcription regulation</keyword>
<dbReference type="InterPro" id="IPR036735">
    <property type="entry name" value="NGN_dom_sf"/>
</dbReference>
<dbReference type="SUPFAM" id="SSF50104">
    <property type="entry name" value="Translation proteins SH3-like domain"/>
    <property type="match status" value="1"/>
</dbReference>
<evidence type="ECO:0000256" key="3">
    <source>
        <dbReference type="ARBA" id="ARBA00023163"/>
    </source>
</evidence>
<comment type="similarity">
    <text evidence="4">Belongs to the RfaH family.</text>
</comment>
<dbReference type="RefSeq" id="WP_269578571.1">
    <property type="nucleotide sequence ID" value="NZ_CP114588.1"/>
</dbReference>
<dbReference type="HAMAP" id="MF_00951">
    <property type="entry name" value="RfaH"/>
    <property type="match status" value="1"/>
</dbReference>
<dbReference type="SUPFAM" id="SSF82679">
    <property type="entry name" value="N-utilization substance G protein NusG, N-terminal domain"/>
    <property type="match status" value="1"/>
</dbReference>
<sequence length="166" mass="19199">MKHWYLLYCKRAEQQRAEQNLKRQGVDCYYPTVTVEKLRRGKCQHVEEPLFPNYIFACFDPDLVQYTSVRSTRGVVDFVRQGAYPIKVDLALIQQLMMMEDCDEQRDALYQGFKPGQSVMIEQGQFAGTEAIFKEKDGEKRCILLINILSKQTELCVNNADISASN</sequence>
<dbReference type="SMART" id="SM00738">
    <property type="entry name" value="NGN"/>
    <property type="match status" value="1"/>
</dbReference>
<dbReference type="EMBL" id="CP114588">
    <property type="protein sequence ID" value="WBA08018.1"/>
    <property type="molecule type" value="Genomic_DNA"/>
</dbReference>
<protein>
    <recommendedName>
        <fullName evidence="4">Transcription antitermination protein RfaH</fullName>
    </recommendedName>
</protein>